<feature type="non-terminal residue" evidence="2">
    <location>
        <position position="1"/>
    </location>
</feature>
<dbReference type="EMBL" id="JAMKFB020000024">
    <property type="protein sequence ID" value="KAL0157281.1"/>
    <property type="molecule type" value="Genomic_DNA"/>
</dbReference>
<organism evidence="2 3">
    <name type="scientific">Cirrhinus mrigala</name>
    <name type="common">Mrigala</name>
    <dbReference type="NCBI Taxonomy" id="683832"/>
    <lineage>
        <taxon>Eukaryota</taxon>
        <taxon>Metazoa</taxon>
        <taxon>Chordata</taxon>
        <taxon>Craniata</taxon>
        <taxon>Vertebrata</taxon>
        <taxon>Euteleostomi</taxon>
        <taxon>Actinopterygii</taxon>
        <taxon>Neopterygii</taxon>
        <taxon>Teleostei</taxon>
        <taxon>Ostariophysi</taxon>
        <taxon>Cypriniformes</taxon>
        <taxon>Cyprinidae</taxon>
        <taxon>Labeoninae</taxon>
        <taxon>Labeonini</taxon>
        <taxon>Cirrhinus</taxon>
    </lineage>
</organism>
<proteinExistence type="predicted"/>
<reference evidence="2 3" key="1">
    <citation type="submission" date="2024-05" db="EMBL/GenBank/DDBJ databases">
        <title>Genome sequencing and assembly of Indian major carp, Cirrhinus mrigala (Hamilton, 1822).</title>
        <authorList>
            <person name="Mohindra V."/>
            <person name="Chowdhury L.M."/>
            <person name="Lal K."/>
            <person name="Jena J.K."/>
        </authorList>
    </citation>
    <scope>NUCLEOTIDE SEQUENCE [LARGE SCALE GENOMIC DNA]</scope>
    <source>
        <strain evidence="2">CM1030</strain>
        <tissue evidence="2">Blood</tissue>
    </source>
</reference>
<keyword evidence="1" id="KW-1133">Transmembrane helix</keyword>
<dbReference type="Proteomes" id="UP001529510">
    <property type="component" value="Unassembled WGS sequence"/>
</dbReference>
<dbReference type="InterPro" id="IPR031390">
    <property type="entry name" value="OFCC1"/>
</dbReference>
<keyword evidence="3" id="KW-1185">Reference proteome</keyword>
<evidence type="ECO:0000256" key="1">
    <source>
        <dbReference type="SAM" id="Phobius"/>
    </source>
</evidence>
<accession>A0ABD0N8S4</accession>
<gene>
    <name evidence="2" type="ORF">M9458_048527</name>
</gene>
<sequence length="84" mass="8854">FGLGAHTVDLVYQGSLLSTLEEVLLVLLGPLTLNAATLLLLLIRWGCQLAFGSPPSFLSKFIMAAAVWTVLDPLAVFAVDAVLG</sequence>
<dbReference type="AlphaFoldDB" id="A0ABD0N8S4"/>
<feature type="transmembrane region" description="Helical" evidence="1">
    <location>
        <begin position="57"/>
        <end position="79"/>
    </location>
</feature>
<keyword evidence="1" id="KW-0812">Transmembrane</keyword>
<comment type="caution">
    <text evidence="2">The sequence shown here is derived from an EMBL/GenBank/DDBJ whole genome shotgun (WGS) entry which is preliminary data.</text>
</comment>
<name>A0ABD0N8S4_CIRMR</name>
<evidence type="ECO:0000313" key="3">
    <source>
        <dbReference type="Proteomes" id="UP001529510"/>
    </source>
</evidence>
<feature type="non-terminal residue" evidence="2">
    <location>
        <position position="84"/>
    </location>
</feature>
<keyword evidence="1" id="KW-0472">Membrane</keyword>
<feature type="transmembrane region" description="Helical" evidence="1">
    <location>
        <begin position="23"/>
        <end position="45"/>
    </location>
</feature>
<dbReference type="PANTHER" id="PTHR33862">
    <property type="entry name" value="OROFACIAL CLEFT 1 CANDIDATE GENE 1 PROTEIN"/>
    <property type="match status" value="1"/>
</dbReference>
<protein>
    <submittedName>
        <fullName evidence="2">Uncharacterized protein</fullName>
    </submittedName>
</protein>
<evidence type="ECO:0000313" key="2">
    <source>
        <dbReference type="EMBL" id="KAL0157281.1"/>
    </source>
</evidence>
<dbReference type="PANTHER" id="PTHR33862:SF3">
    <property type="entry name" value="OROFACIAL CLEFT 1 CANDIDATE GENE 1 PROTEIN"/>
    <property type="match status" value="1"/>
</dbReference>